<dbReference type="EMBL" id="JAUSUQ010000015">
    <property type="protein sequence ID" value="MDQ0340568.1"/>
    <property type="molecule type" value="Genomic_DNA"/>
</dbReference>
<dbReference type="Pfam" id="PF04069">
    <property type="entry name" value="OpuAC"/>
    <property type="match status" value="1"/>
</dbReference>
<protein>
    <submittedName>
        <fullName evidence="2">Glycine betaine/choline ABC-type transport system substrate-binding protein</fullName>
    </submittedName>
</protein>
<comment type="caution">
    <text evidence="2">The sequence shown here is derived from an EMBL/GenBank/DDBJ whole genome shotgun (WGS) entry which is preliminary data.</text>
</comment>
<dbReference type="RefSeq" id="WP_307342405.1">
    <property type="nucleotide sequence ID" value="NZ_JAUSUQ010000015.1"/>
</dbReference>
<dbReference type="PROSITE" id="PS51257">
    <property type="entry name" value="PROKAR_LIPOPROTEIN"/>
    <property type="match status" value="1"/>
</dbReference>
<evidence type="ECO:0000313" key="3">
    <source>
        <dbReference type="Proteomes" id="UP001232445"/>
    </source>
</evidence>
<accession>A0ABU0CVW8</accession>
<dbReference type="Gene3D" id="3.40.190.10">
    <property type="entry name" value="Periplasmic binding protein-like II"/>
    <property type="match status" value="1"/>
</dbReference>
<name>A0ABU0CVW8_9BACI</name>
<proteinExistence type="predicted"/>
<dbReference type="Proteomes" id="UP001232445">
    <property type="component" value="Unassembled WGS sequence"/>
</dbReference>
<dbReference type="Gene3D" id="3.40.190.120">
    <property type="entry name" value="Osmoprotection protein (prox), domain 2"/>
    <property type="match status" value="1"/>
</dbReference>
<evidence type="ECO:0000259" key="1">
    <source>
        <dbReference type="Pfam" id="PF04069"/>
    </source>
</evidence>
<dbReference type="SUPFAM" id="SSF53850">
    <property type="entry name" value="Periplasmic binding protein-like II"/>
    <property type="match status" value="1"/>
</dbReference>
<gene>
    <name evidence="2" type="ORF">J2S00_003392</name>
</gene>
<keyword evidence="3" id="KW-1185">Reference proteome</keyword>
<organism evidence="2 3">
    <name type="scientific">Caldalkalibacillus uzonensis</name>
    <dbReference type="NCBI Taxonomy" id="353224"/>
    <lineage>
        <taxon>Bacteria</taxon>
        <taxon>Bacillati</taxon>
        <taxon>Bacillota</taxon>
        <taxon>Bacilli</taxon>
        <taxon>Bacillales</taxon>
        <taxon>Bacillaceae</taxon>
        <taxon>Caldalkalibacillus</taxon>
    </lineage>
</organism>
<dbReference type="InterPro" id="IPR007210">
    <property type="entry name" value="ABC_Gly_betaine_transp_sub-bd"/>
</dbReference>
<sequence length="321" mass="37254">MRRSPILIKINLNTLILLFCIFLLVSCSIRSSQTVEKELVIQSEQRPLITLGSKSLTEQYLLMKMTALLLRDQGYDVKEIRFLDSPSIRTAIEEQVIDIYWEYTSTARMYYHKELPIFDPDEAYAAVKEHDAQHHLIWLDRSDFNSSWGIIVKKSFAEEHQLVTISDLIRYIKAHDHPIKFATNEEFLIREDGLEHLQHVYHFSVSQDQLIAIDSELLTLAVKEDRVHVAVGMISDSRIEEYHLTVLQDDQQAFPPYHAAPVVLEEVYHKHAPVIPVLEELARSITNEEMIHLNYLVDVQHMDLTKVAKEFLIEKGLLEAP</sequence>
<evidence type="ECO:0000313" key="2">
    <source>
        <dbReference type="EMBL" id="MDQ0340568.1"/>
    </source>
</evidence>
<reference evidence="2 3" key="1">
    <citation type="submission" date="2023-07" db="EMBL/GenBank/DDBJ databases">
        <title>Genomic Encyclopedia of Type Strains, Phase IV (KMG-IV): sequencing the most valuable type-strain genomes for metagenomic binning, comparative biology and taxonomic classification.</title>
        <authorList>
            <person name="Goeker M."/>
        </authorList>
    </citation>
    <scope>NUCLEOTIDE SEQUENCE [LARGE SCALE GENOMIC DNA]</scope>
    <source>
        <strain evidence="2 3">DSM 17740</strain>
    </source>
</reference>
<feature type="domain" description="ABC-type glycine betaine transport system substrate-binding" evidence="1">
    <location>
        <begin position="49"/>
        <end position="313"/>
    </location>
</feature>